<dbReference type="PANTHER" id="PTHR24096:SF149">
    <property type="entry name" value="AMP-BINDING DOMAIN-CONTAINING PROTEIN-RELATED"/>
    <property type="match status" value="1"/>
</dbReference>
<dbReference type="InterPro" id="IPR025110">
    <property type="entry name" value="AMP-bd_C"/>
</dbReference>
<dbReference type="Pfam" id="PF00501">
    <property type="entry name" value="AMP-binding"/>
    <property type="match status" value="1"/>
</dbReference>
<dbReference type="PROSITE" id="PS00455">
    <property type="entry name" value="AMP_BINDING"/>
    <property type="match status" value="1"/>
</dbReference>
<dbReference type="InterPro" id="IPR042099">
    <property type="entry name" value="ANL_N_sf"/>
</dbReference>
<feature type="domain" description="AMP-binding enzyme C-terminal" evidence="4">
    <location>
        <begin position="430"/>
        <end position="503"/>
    </location>
</feature>
<evidence type="ECO:0000313" key="6">
    <source>
        <dbReference type="Proteomes" id="UP000660611"/>
    </source>
</evidence>
<evidence type="ECO:0000256" key="2">
    <source>
        <dbReference type="ARBA" id="ARBA00022598"/>
    </source>
</evidence>
<dbReference type="Pfam" id="PF13193">
    <property type="entry name" value="AMP-binding_C"/>
    <property type="match status" value="1"/>
</dbReference>
<dbReference type="RefSeq" id="WP_203853473.1">
    <property type="nucleotide sequence ID" value="NZ_BAAAVW010000010.1"/>
</dbReference>
<dbReference type="EMBL" id="BONQ01000164">
    <property type="protein sequence ID" value="GIG51869.1"/>
    <property type="molecule type" value="Genomic_DNA"/>
</dbReference>
<dbReference type="PANTHER" id="PTHR24096">
    <property type="entry name" value="LONG-CHAIN-FATTY-ACID--COA LIGASE"/>
    <property type="match status" value="1"/>
</dbReference>
<dbReference type="InterPro" id="IPR045851">
    <property type="entry name" value="AMP-bd_C_sf"/>
</dbReference>
<comment type="caution">
    <text evidence="5">The sequence shown here is derived from an EMBL/GenBank/DDBJ whole genome shotgun (WGS) entry which is preliminary data.</text>
</comment>
<feature type="domain" description="AMP-dependent synthetase/ligase" evidence="3">
    <location>
        <begin position="27"/>
        <end position="378"/>
    </location>
</feature>
<keyword evidence="6" id="KW-1185">Reference proteome</keyword>
<dbReference type="GO" id="GO:0016405">
    <property type="term" value="F:CoA-ligase activity"/>
    <property type="evidence" value="ECO:0007669"/>
    <property type="project" value="TreeGrafter"/>
</dbReference>
<evidence type="ECO:0000256" key="1">
    <source>
        <dbReference type="ARBA" id="ARBA00006432"/>
    </source>
</evidence>
<protein>
    <submittedName>
        <fullName evidence="5">AMP-dependent synthetase</fullName>
    </submittedName>
</protein>
<dbReference type="AlphaFoldDB" id="A0A919PXD8"/>
<name>A0A919PXD8_9ACTN</name>
<evidence type="ECO:0000313" key="5">
    <source>
        <dbReference type="EMBL" id="GIG51869.1"/>
    </source>
</evidence>
<reference evidence="5" key="1">
    <citation type="submission" date="2021-01" db="EMBL/GenBank/DDBJ databases">
        <title>Whole genome shotgun sequence of Dactylosporangium siamense NBRC 106093.</title>
        <authorList>
            <person name="Komaki H."/>
            <person name="Tamura T."/>
        </authorList>
    </citation>
    <scope>NUCLEOTIDE SEQUENCE</scope>
    <source>
        <strain evidence="5">NBRC 106093</strain>
    </source>
</reference>
<dbReference type="Gene3D" id="3.40.50.12780">
    <property type="entry name" value="N-terminal domain of ligase-like"/>
    <property type="match status" value="1"/>
</dbReference>
<keyword evidence="2" id="KW-0436">Ligase</keyword>
<gene>
    <name evidence="5" type="ORF">Dsi01nite_099100</name>
</gene>
<organism evidence="5 6">
    <name type="scientific">Dactylosporangium siamense</name>
    <dbReference type="NCBI Taxonomy" id="685454"/>
    <lineage>
        <taxon>Bacteria</taxon>
        <taxon>Bacillati</taxon>
        <taxon>Actinomycetota</taxon>
        <taxon>Actinomycetes</taxon>
        <taxon>Micromonosporales</taxon>
        <taxon>Micromonosporaceae</taxon>
        <taxon>Dactylosporangium</taxon>
    </lineage>
</organism>
<dbReference type="Proteomes" id="UP000660611">
    <property type="component" value="Unassembled WGS sequence"/>
</dbReference>
<comment type="similarity">
    <text evidence="1">Belongs to the ATP-dependent AMP-binding enzyme family.</text>
</comment>
<dbReference type="SUPFAM" id="SSF56801">
    <property type="entry name" value="Acetyl-CoA synthetase-like"/>
    <property type="match status" value="1"/>
</dbReference>
<proteinExistence type="inferred from homology"/>
<dbReference type="Gene3D" id="3.30.300.30">
    <property type="match status" value="1"/>
</dbReference>
<evidence type="ECO:0000259" key="3">
    <source>
        <dbReference type="Pfam" id="PF00501"/>
    </source>
</evidence>
<sequence length="512" mass="53185">MTTVHPVHAALPDVEVGGLAVHHLVLRNAARLGDKAALLDAATGRTLTYRALARGVERVAAGLAARGFTTGDVLAVHSPNQPDYALAVYGAMAAGGTVTGADPTLTAGELAGLLAEAGARLLVTAPPLLEVATEAARLAGVAEVLVFGGSFDALVEHDHPAAAVAVDPDRDVAALPFSSGTTGLPKGVELTHTALVTNVRQALAVLDYAEDEVILAVAPFCHVIGLNLIMTAGLATGGTVVTLPRFELDAFLRTIQDHRVTLTIVVPPVVRALAGHPLVDRFDLSSLRNVGVGAAPLDAATEQRCAERLGCGVSQGLGMTETGALIAVGDPKATRRGSVGRLLPNTEARVVDPGSGADLGAGRTGELWVRGPQLMRGYRGRPEETAATVDADGWLHTGDLCHFDEDGHLYVVDRLKELIKFRGHQVPPAELEALLCLHPAVADAAVVPRPDPDAGEVAVAHVVLRAPVSAEELLGYVAERVAPFKRLAAVTFASSIPRSPTGKVLRRMLSGR</sequence>
<dbReference type="InterPro" id="IPR000873">
    <property type="entry name" value="AMP-dep_synth/lig_dom"/>
</dbReference>
<evidence type="ECO:0000259" key="4">
    <source>
        <dbReference type="Pfam" id="PF13193"/>
    </source>
</evidence>
<dbReference type="InterPro" id="IPR020845">
    <property type="entry name" value="AMP-binding_CS"/>
</dbReference>
<accession>A0A919PXD8</accession>